<dbReference type="RefSeq" id="WP_098143208.1">
    <property type="nucleotide sequence ID" value="NZ_PDDV01000013.1"/>
</dbReference>
<comment type="similarity">
    <text evidence="2">Belongs to the PqiA family.</text>
</comment>
<feature type="transmembrane region" description="Helical" evidence="8">
    <location>
        <begin position="173"/>
        <end position="193"/>
    </location>
</feature>
<dbReference type="GO" id="GO:0005886">
    <property type="term" value="C:plasma membrane"/>
    <property type="evidence" value="ECO:0007669"/>
    <property type="project" value="UniProtKB-SubCell"/>
</dbReference>
<dbReference type="Proteomes" id="UP000219788">
    <property type="component" value="Unassembled WGS sequence"/>
</dbReference>
<keyword evidence="4" id="KW-0997">Cell inner membrane</keyword>
<name>A0A2A7U2T5_EDWTA</name>
<sequence>MNALRQHPTTATPRRLRCPQCDALCHLPPVAADQSAFCPRCQARLYEGRDWSLTRLSALSLTLLILLPLALFEPLLQIRLLGVGVQSSLWQGIVQMASQGDRLTAAMVAWCVVITPILLPLTLLALHLGQRWRYNRRPLLRLLTRVRAWIMLDIYLVGLAVACIKVREYAAIAPGPALLAYIVATLLLLLMLIHLNMEQLWRRCYPQPHCHAPDEALLLCDVCQHSAPPNAQGCCQRCHHPLHLRRPHSLQKSWAALLAAMVMLLPANLLPISILYVNGTRIEDTILSGVASLAQSGNLPIAAIVFIASIVVPFVKVAVLLFLLLGIQFRQVHHLVVRMRLLRLVTWIGRWSMLDLFVIALMMSLIDRDQLLSFTMGPAALYFGAAVFLTILAVEWLDSRLIWDAYATNDANAREYAE</sequence>
<feature type="transmembrane region" description="Helical" evidence="8">
    <location>
        <begin position="348"/>
        <end position="366"/>
    </location>
</feature>
<protein>
    <submittedName>
        <fullName evidence="9">Paraquat-inducible membrane protein A</fullName>
    </submittedName>
</protein>
<accession>A0A2A7U2T5</accession>
<comment type="subcellular location">
    <subcellularLocation>
        <location evidence="1">Cell inner membrane</location>
        <topology evidence="1">Multi-pass membrane protein</topology>
    </subcellularLocation>
</comment>
<dbReference type="InterPro" id="IPR007498">
    <property type="entry name" value="PqiA-like"/>
</dbReference>
<dbReference type="PANTHER" id="PTHR30462:SF1">
    <property type="entry name" value="INTERMEMBRANE TRANSPORT PROTEIN YEBS"/>
    <property type="match status" value="1"/>
</dbReference>
<evidence type="ECO:0000256" key="2">
    <source>
        <dbReference type="ARBA" id="ARBA00007555"/>
    </source>
</evidence>
<keyword evidence="6 8" id="KW-1133">Transmembrane helix</keyword>
<dbReference type="AlphaFoldDB" id="A0A2A7U2T5"/>
<feature type="transmembrane region" description="Helical" evidence="8">
    <location>
        <begin position="254"/>
        <end position="279"/>
    </location>
</feature>
<gene>
    <name evidence="9" type="ORF">CRM76_12435</name>
</gene>
<evidence type="ECO:0000313" key="10">
    <source>
        <dbReference type="Proteomes" id="UP000219788"/>
    </source>
</evidence>
<organism evidence="9 10">
    <name type="scientific">Edwardsiella tarda</name>
    <dbReference type="NCBI Taxonomy" id="636"/>
    <lineage>
        <taxon>Bacteria</taxon>
        <taxon>Pseudomonadati</taxon>
        <taxon>Pseudomonadota</taxon>
        <taxon>Gammaproteobacteria</taxon>
        <taxon>Enterobacterales</taxon>
        <taxon>Hafniaceae</taxon>
        <taxon>Edwardsiella</taxon>
    </lineage>
</organism>
<keyword evidence="7 8" id="KW-0472">Membrane</keyword>
<evidence type="ECO:0000256" key="3">
    <source>
        <dbReference type="ARBA" id="ARBA00022475"/>
    </source>
</evidence>
<feature type="transmembrane region" description="Helical" evidence="8">
    <location>
        <begin position="148"/>
        <end position="167"/>
    </location>
</feature>
<reference evidence="10" key="1">
    <citation type="submission" date="2017-09" db="EMBL/GenBank/DDBJ databases">
        <title>FDA dAtabase for Regulatory Grade micrObial Sequences (FDA-ARGOS): Supporting development and validation of Infectious Disease Dx tests.</title>
        <authorList>
            <person name="Goldberg B."/>
            <person name="Campos J."/>
            <person name="Tallon L."/>
            <person name="Sadzewicz L."/>
            <person name="Ott S."/>
            <person name="Zhao X."/>
            <person name="Nagaraj S."/>
            <person name="Vavikolanu K."/>
            <person name="Aluvathingal J."/>
            <person name="Nadendla S."/>
            <person name="Geyer C."/>
            <person name="Sichtig H."/>
        </authorList>
    </citation>
    <scope>NUCLEOTIDE SEQUENCE [LARGE SCALE GENOMIC DNA]</scope>
    <source>
        <strain evidence="10">FDAARGOS_370</strain>
    </source>
</reference>
<evidence type="ECO:0000256" key="1">
    <source>
        <dbReference type="ARBA" id="ARBA00004429"/>
    </source>
</evidence>
<dbReference type="Pfam" id="PF04403">
    <property type="entry name" value="PqiA"/>
    <property type="match status" value="2"/>
</dbReference>
<evidence type="ECO:0000256" key="8">
    <source>
        <dbReference type="SAM" id="Phobius"/>
    </source>
</evidence>
<feature type="transmembrane region" description="Helical" evidence="8">
    <location>
        <begin position="372"/>
        <end position="394"/>
    </location>
</feature>
<evidence type="ECO:0000256" key="5">
    <source>
        <dbReference type="ARBA" id="ARBA00022692"/>
    </source>
</evidence>
<dbReference type="InterPro" id="IPR051800">
    <property type="entry name" value="PqiA-PqiB_transport"/>
</dbReference>
<feature type="transmembrane region" description="Helical" evidence="8">
    <location>
        <begin position="107"/>
        <end position="128"/>
    </location>
</feature>
<proteinExistence type="inferred from homology"/>
<evidence type="ECO:0000313" key="9">
    <source>
        <dbReference type="EMBL" id="PEH72675.1"/>
    </source>
</evidence>
<dbReference type="NCBIfam" id="TIGR00155">
    <property type="entry name" value="pqiA_fam"/>
    <property type="match status" value="1"/>
</dbReference>
<dbReference type="PANTHER" id="PTHR30462">
    <property type="entry name" value="INTERMEMBRANE TRANSPORT PROTEIN PQIB-RELATED"/>
    <property type="match status" value="1"/>
</dbReference>
<feature type="transmembrane region" description="Helical" evidence="8">
    <location>
        <begin position="53"/>
        <end position="72"/>
    </location>
</feature>
<feature type="transmembrane region" description="Helical" evidence="8">
    <location>
        <begin position="299"/>
        <end position="327"/>
    </location>
</feature>
<keyword evidence="5 8" id="KW-0812">Transmembrane</keyword>
<keyword evidence="3" id="KW-1003">Cell membrane</keyword>
<comment type="caution">
    <text evidence="9">The sequence shown here is derived from an EMBL/GenBank/DDBJ whole genome shotgun (WGS) entry which is preliminary data.</text>
</comment>
<evidence type="ECO:0000256" key="6">
    <source>
        <dbReference type="ARBA" id="ARBA00022989"/>
    </source>
</evidence>
<evidence type="ECO:0000256" key="7">
    <source>
        <dbReference type="ARBA" id="ARBA00023136"/>
    </source>
</evidence>
<dbReference type="STRING" id="636.AAW15_07910"/>
<dbReference type="EMBL" id="PDDV01000013">
    <property type="protein sequence ID" value="PEH72675.1"/>
    <property type="molecule type" value="Genomic_DNA"/>
</dbReference>
<dbReference type="InterPro" id="IPR005219">
    <property type="entry name" value="PqiA-like_proteobact"/>
</dbReference>
<dbReference type="OrthoDB" id="9800207at2"/>
<evidence type="ECO:0000256" key="4">
    <source>
        <dbReference type="ARBA" id="ARBA00022519"/>
    </source>
</evidence>